<dbReference type="EMBL" id="NAJQ01000866">
    <property type="protein sequence ID" value="TKA64151.1"/>
    <property type="molecule type" value="Genomic_DNA"/>
</dbReference>
<name>A0A4U0WMF7_9PEZI</name>
<comment type="caution">
    <text evidence="1">The sequence shown here is derived from an EMBL/GenBank/DDBJ whole genome shotgun (WGS) entry which is preliminary data.</text>
</comment>
<dbReference type="AlphaFoldDB" id="A0A4U0WMF7"/>
<organism evidence="1 2">
    <name type="scientific">Friedmanniomyces simplex</name>
    <dbReference type="NCBI Taxonomy" id="329884"/>
    <lineage>
        <taxon>Eukaryota</taxon>
        <taxon>Fungi</taxon>
        <taxon>Dikarya</taxon>
        <taxon>Ascomycota</taxon>
        <taxon>Pezizomycotina</taxon>
        <taxon>Dothideomycetes</taxon>
        <taxon>Dothideomycetidae</taxon>
        <taxon>Mycosphaerellales</taxon>
        <taxon>Teratosphaeriaceae</taxon>
        <taxon>Friedmanniomyces</taxon>
    </lineage>
</organism>
<protein>
    <submittedName>
        <fullName evidence="1">Uncharacterized protein</fullName>
    </submittedName>
</protein>
<proteinExistence type="predicted"/>
<keyword evidence="2" id="KW-1185">Reference proteome</keyword>
<evidence type="ECO:0000313" key="2">
    <source>
        <dbReference type="Proteomes" id="UP000309340"/>
    </source>
</evidence>
<gene>
    <name evidence="1" type="ORF">B0A55_09292</name>
</gene>
<reference evidence="1 2" key="1">
    <citation type="submission" date="2017-03" db="EMBL/GenBank/DDBJ databases">
        <title>Genomes of endolithic fungi from Antarctica.</title>
        <authorList>
            <person name="Coleine C."/>
            <person name="Masonjones S."/>
            <person name="Stajich J.E."/>
        </authorList>
    </citation>
    <scope>NUCLEOTIDE SEQUENCE [LARGE SCALE GENOMIC DNA]</scope>
    <source>
        <strain evidence="1 2">CCFEE 5184</strain>
    </source>
</reference>
<sequence length="130" mass="13899">MAPGNQGGPATTISTAPTVLNAPLPTTRPACSTGCKIVRVNMDAVTYCPRVSNNETRKTLKELLPALSTRPPAAMRLAASGNNRMAIRAPIRTKMVIPPVPMADEVVEDAGEEKHVLSGSRSIFRSLQEY</sequence>
<dbReference type="Proteomes" id="UP000309340">
    <property type="component" value="Unassembled WGS sequence"/>
</dbReference>
<evidence type="ECO:0000313" key="1">
    <source>
        <dbReference type="EMBL" id="TKA64151.1"/>
    </source>
</evidence>
<accession>A0A4U0WMF7</accession>